<sequence length="131" mass="14045">MSGIVMPNTTFPSMGYAISMAGRGRMSLPVAPSSYIYSHFKNISGTPAPEGVQGVTITKLKVLDVLIEQLQQIKKNPGMSLDSADTMTDQQVDALIEQYENQIKQAQAANAVMPYNPRPSAPAGALFNLTA</sequence>
<organism evidence="1 2">
    <name type="scientific">Breznakiella homolactica</name>
    <dbReference type="NCBI Taxonomy" id="2798577"/>
    <lineage>
        <taxon>Bacteria</taxon>
        <taxon>Pseudomonadati</taxon>
        <taxon>Spirochaetota</taxon>
        <taxon>Spirochaetia</taxon>
        <taxon>Spirochaetales</taxon>
        <taxon>Breznakiellaceae</taxon>
        <taxon>Breznakiella</taxon>
    </lineage>
</organism>
<evidence type="ECO:0000313" key="1">
    <source>
        <dbReference type="EMBL" id="QQO08959.1"/>
    </source>
</evidence>
<accession>A0A7T8B8T8</accession>
<protein>
    <submittedName>
        <fullName evidence="1">Uncharacterized protein</fullName>
    </submittedName>
</protein>
<reference evidence="1" key="1">
    <citation type="submission" date="2021-01" db="EMBL/GenBank/DDBJ databases">
        <title>Description of Breznakiella homolactica.</title>
        <authorList>
            <person name="Song Y."/>
            <person name="Brune A."/>
        </authorList>
    </citation>
    <scope>NUCLEOTIDE SEQUENCE</scope>
    <source>
        <strain evidence="1">RmG30</strain>
    </source>
</reference>
<name>A0A7T8B8T8_9SPIR</name>
<keyword evidence="2" id="KW-1185">Reference proteome</keyword>
<evidence type="ECO:0000313" key="2">
    <source>
        <dbReference type="Proteomes" id="UP000595917"/>
    </source>
</evidence>
<dbReference type="Proteomes" id="UP000595917">
    <property type="component" value="Chromosome"/>
</dbReference>
<proteinExistence type="predicted"/>
<dbReference type="KEGG" id="bhc:JFL75_18815"/>
<gene>
    <name evidence="1" type="ORF">JFL75_18815</name>
</gene>
<dbReference type="AlphaFoldDB" id="A0A7T8B8T8"/>
<dbReference type="EMBL" id="CP067089">
    <property type="protein sequence ID" value="QQO08959.1"/>
    <property type="molecule type" value="Genomic_DNA"/>
</dbReference>